<keyword evidence="3" id="KW-1185">Reference proteome</keyword>
<comment type="caution">
    <text evidence="2">The sequence shown here is derived from an EMBL/GenBank/DDBJ whole genome shotgun (WGS) entry which is preliminary data.</text>
</comment>
<accession>A0A1A7BZS5</accession>
<keyword evidence="1" id="KW-0732">Signal</keyword>
<sequence>MKSTLIAVLLAAGFAGATHAAAPAPADLDLSITYYSRVLTPEGVTRESRYEETMLRRPGHVWVERVLAPAAHAHEGHNKKVALKVAQHEHKHFNPVVIPRHVMLEKNTVRVEYIDAHDKVVVSIPKSEYDNVNFDGSWENSFYLLDPKLVAAMPLSKQVSKVAGARWREAEKNGVFQRVLWDEQKQIPLIIESGDRANTFYRRVDVKQQAGLSRAQPWTNVQNYAQREYSDYLD</sequence>
<dbReference type="OrthoDB" id="5509809at2"/>
<dbReference type="RefSeq" id="WP_065308236.1">
    <property type="nucleotide sequence ID" value="NZ_LOCQ01000055.1"/>
</dbReference>
<dbReference type="STRING" id="1747903.ASR47_100862"/>
<dbReference type="PATRIC" id="fig|1747903.4.peg.2568"/>
<proteinExistence type="predicted"/>
<feature type="chain" id="PRO_5008355529" evidence="1">
    <location>
        <begin position="21"/>
        <end position="234"/>
    </location>
</feature>
<reference evidence="2 3" key="1">
    <citation type="submission" date="2016-04" db="EMBL/GenBank/DDBJ databases">
        <title>Draft genome sequence of Janthinobacterium psychrotolerans sp. nov., isolated from freshwater sediments in Denmark.</title>
        <authorList>
            <person name="Gong X."/>
            <person name="Skrivergaard S."/>
            <person name="Korsgaard B.S."/>
            <person name="Schreiber L."/>
            <person name="Marshall I.P."/>
            <person name="Finster K."/>
            <person name="Schramm A."/>
        </authorList>
    </citation>
    <scope>NUCLEOTIDE SEQUENCE [LARGE SCALE GENOMIC DNA]</scope>
    <source>
        <strain evidence="2 3">S3-2</strain>
    </source>
</reference>
<feature type="signal peptide" evidence="1">
    <location>
        <begin position="1"/>
        <end position="20"/>
    </location>
</feature>
<name>A0A1A7BZS5_9BURK</name>
<evidence type="ECO:0000256" key="1">
    <source>
        <dbReference type="SAM" id="SignalP"/>
    </source>
</evidence>
<organism evidence="2 3">
    <name type="scientific">Janthinobacterium psychrotolerans</name>
    <dbReference type="NCBI Taxonomy" id="1747903"/>
    <lineage>
        <taxon>Bacteria</taxon>
        <taxon>Pseudomonadati</taxon>
        <taxon>Pseudomonadota</taxon>
        <taxon>Betaproteobacteria</taxon>
        <taxon>Burkholderiales</taxon>
        <taxon>Oxalobacteraceae</taxon>
        <taxon>Janthinobacterium</taxon>
    </lineage>
</organism>
<gene>
    <name evidence="2" type="ORF">ASR47_100862</name>
</gene>
<protein>
    <submittedName>
        <fullName evidence="2">Uncharacterized protein</fullName>
    </submittedName>
</protein>
<dbReference type="EMBL" id="LOCQ01000055">
    <property type="protein sequence ID" value="OBV39002.1"/>
    <property type="molecule type" value="Genomic_DNA"/>
</dbReference>
<dbReference type="AlphaFoldDB" id="A0A1A7BZS5"/>
<dbReference type="Proteomes" id="UP000092713">
    <property type="component" value="Unassembled WGS sequence"/>
</dbReference>
<evidence type="ECO:0000313" key="2">
    <source>
        <dbReference type="EMBL" id="OBV39002.1"/>
    </source>
</evidence>
<evidence type="ECO:0000313" key="3">
    <source>
        <dbReference type="Proteomes" id="UP000092713"/>
    </source>
</evidence>